<dbReference type="GO" id="GO:0032447">
    <property type="term" value="P:protein urmylation"/>
    <property type="evidence" value="ECO:0007669"/>
    <property type="project" value="UniProtKB-UniRule"/>
</dbReference>
<dbReference type="InterPro" id="IPR019407">
    <property type="entry name" value="CTU2"/>
</dbReference>
<dbReference type="PANTHER" id="PTHR20882">
    <property type="entry name" value="CYTOPLASMIC TRNA 2-THIOLATION PROTEIN 2"/>
    <property type="match status" value="1"/>
</dbReference>
<organism evidence="4">
    <name type="scientific">Menopon gallinae</name>
    <name type="common">poultry shaft louse</name>
    <dbReference type="NCBI Taxonomy" id="328185"/>
    <lineage>
        <taxon>Eukaryota</taxon>
        <taxon>Metazoa</taxon>
        <taxon>Ecdysozoa</taxon>
        <taxon>Arthropoda</taxon>
        <taxon>Hexapoda</taxon>
        <taxon>Insecta</taxon>
        <taxon>Pterygota</taxon>
        <taxon>Neoptera</taxon>
        <taxon>Paraneoptera</taxon>
        <taxon>Psocodea</taxon>
        <taxon>Troctomorpha</taxon>
        <taxon>Phthiraptera</taxon>
        <taxon>Amblycera</taxon>
        <taxon>Menoponidae</taxon>
        <taxon>Menopon</taxon>
    </lineage>
</organism>
<dbReference type="GO" id="GO:0016783">
    <property type="term" value="F:sulfurtransferase activity"/>
    <property type="evidence" value="ECO:0007669"/>
    <property type="project" value="TreeGrafter"/>
</dbReference>
<sequence>MCSVDDGDDGGILMVPKTLLTEKACRSCDNAASVVLRKKDAYCRSCFLNSSVHKFRATLGKSKMLKAGDKVLSVFTRSHSSMALLHLLHSGLNEEKNKRLVFNVDLLYIDDGMVTGQDITSRERNVEEVVCLAKSFDFNILITTLSEVFSQSPKVAQSLSVDDKREDELKMLFKNVTTMTAKEDLLYQLRQKLVLSVAEVMDYGKVFTDEVGTDLAVKLLVGISLGRGDQISSEVGFCDDRHRKIPILRPLKDFTHKEMVFYNVFNGIELADLTSLTTMCPTDVSIRKTTEAFLSGLQEEFPSTVYTIFRTGDKLKAESSYTEKDKICTLCDRLIKITPEENCDAVEALNFSKQVSEPRTDENDHEAQGNCKGCSCSKKANPVFCYGCSLILKDMDNSEDFKFRLFETAVKRRNFESMREQISEFLIK</sequence>
<accession>A0AAW2I9S6</accession>
<reference evidence="4" key="1">
    <citation type="journal article" date="2024" name="Gigascience">
        <title>Chromosome-level genome of the poultry shaft louse Menopon gallinae provides insight into the host-switching and adaptive evolution of parasitic lice.</title>
        <authorList>
            <person name="Xu Y."/>
            <person name="Ma L."/>
            <person name="Liu S."/>
            <person name="Liang Y."/>
            <person name="Liu Q."/>
            <person name="He Z."/>
            <person name="Tian L."/>
            <person name="Duan Y."/>
            <person name="Cai W."/>
            <person name="Li H."/>
            <person name="Song F."/>
        </authorList>
    </citation>
    <scope>NUCLEOTIDE SEQUENCE</scope>
    <source>
        <strain evidence="4">Cailab_2023a</strain>
    </source>
</reference>
<evidence type="ECO:0000256" key="1">
    <source>
        <dbReference type="ARBA" id="ARBA00022490"/>
    </source>
</evidence>
<dbReference type="PANTHER" id="PTHR20882:SF14">
    <property type="entry name" value="CYTOPLASMIC TRNA 2-THIOLATION PROTEIN 2"/>
    <property type="match status" value="1"/>
</dbReference>
<evidence type="ECO:0000313" key="4">
    <source>
        <dbReference type="EMBL" id="KAL0278185.1"/>
    </source>
</evidence>
<gene>
    <name evidence="4" type="ORF">PYX00_000081</name>
</gene>
<evidence type="ECO:0000256" key="2">
    <source>
        <dbReference type="ARBA" id="ARBA00022694"/>
    </source>
</evidence>
<dbReference type="Gene3D" id="3.40.50.620">
    <property type="entry name" value="HUPs"/>
    <property type="match status" value="1"/>
</dbReference>
<dbReference type="HAMAP" id="MF_03054">
    <property type="entry name" value="CTU2"/>
    <property type="match status" value="1"/>
</dbReference>
<evidence type="ECO:0000256" key="3">
    <source>
        <dbReference type="HAMAP-Rule" id="MF_03054"/>
    </source>
</evidence>
<comment type="subcellular location">
    <subcellularLocation>
        <location evidence="3">Cytoplasm</location>
    </subcellularLocation>
</comment>
<dbReference type="EMBL" id="JARGDH010000001">
    <property type="protein sequence ID" value="KAL0278185.1"/>
    <property type="molecule type" value="Genomic_DNA"/>
</dbReference>
<dbReference type="Pfam" id="PF10288">
    <property type="entry name" value="CTU2"/>
    <property type="match status" value="1"/>
</dbReference>
<name>A0AAW2I9S6_9NEOP</name>
<keyword evidence="2 3" id="KW-0819">tRNA processing</keyword>
<dbReference type="InterPro" id="IPR014729">
    <property type="entry name" value="Rossmann-like_a/b/a_fold"/>
</dbReference>
<dbReference type="GO" id="GO:0000049">
    <property type="term" value="F:tRNA binding"/>
    <property type="evidence" value="ECO:0007669"/>
    <property type="project" value="InterPro"/>
</dbReference>
<dbReference type="GO" id="GO:0002143">
    <property type="term" value="P:tRNA wobble position uridine thiolation"/>
    <property type="evidence" value="ECO:0007669"/>
    <property type="project" value="TreeGrafter"/>
</dbReference>
<comment type="similarity">
    <text evidence="3">Belongs to the CTU2/NCS2 family.</text>
</comment>
<comment type="function">
    <text evidence="3">Plays a central role in 2-thiolation of mcm(5)S(2)U at tRNA wobble positions of tRNA(Lys), tRNA(Glu) and tRNA(Gln). May act by forming a heterodimer with NCS6/CTU1 that ligates sulfur from thiocarboxylated URM1 onto the uridine of tRNAs at wobble position.</text>
</comment>
<dbReference type="GO" id="GO:0005829">
    <property type="term" value="C:cytosol"/>
    <property type="evidence" value="ECO:0007669"/>
    <property type="project" value="TreeGrafter"/>
</dbReference>
<dbReference type="GO" id="GO:0016779">
    <property type="term" value="F:nucleotidyltransferase activity"/>
    <property type="evidence" value="ECO:0007669"/>
    <property type="project" value="UniProtKB-UniRule"/>
</dbReference>
<comment type="pathway">
    <text evidence="3">tRNA modification; 5-methoxycarbonylmethyl-2-thiouridine-tRNA biosynthesis.</text>
</comment>
<dbReference type="SUPFAM" id="SSF52402">
    <property type="entry name" value="Adenine nucleotide alpha hydrolases-like"/>
    <property type="match status" value="1"/>
</dbReference>
<protein>
    <recommendedName>
        <fullName evidence="3">Cytoplasmic tRNA 2-thiolation protein 2</fullName>
    </recommendedName>
</protein>
<comment type="caution">
    <text evidence="4">The sequence shown here is derived from an EMBL/GenBank/DDBJ whole genome shotgun (WGS) entry which is preliminary data.</text>
</comment>
<dbReference type="AlphaFoldDB" id="A0AAW2I9S6"/>
<keyword evidence="1 3" id="KW-0963">Cytoplasm</keyword>
<proteinExistence type="inferred from homology"/>